<dbReference type="SUPFAM" id="SSF56563">
    <property type="entry name" value="Major capsid protein gp5"/>
    <property type="match status" value="1"/>
</dbReference>
<evidence type="ECO:0000259" key="2">
    <source>
        <dbReference type="Pfam" id="PF05065"/>
    </source>
</evidence>
<protein>
    <submittedName>
        <fullName evidence="3">Phage major capsid protein</fullName>
    </submittedName>
</protein>
<reference evidence="3" key="1">
    <citation type="submission" date="2024-07" db="EMBL/GenBank/DDBJ databases">
        <authorList>
            <person name="fu j."/>
        </authorList>
    </citation>
    <scope>NUCLEOTIDE SEQUENCE</scope>
    <source>
        <strain evidence="3">P10A9</strain>
    </source>
</reference>
<dbReference type="InterPro" id="IPR024455">
    <property type="entry name" value="Phage_capsid"/>
</dbReference>
<gene>
    <name evidence="3" type="ORF">AB5L97_08495</name>
</gene>
<dbReference type="Pfam" id="PF05065">
    <property type="entry name" value="Phage_capsid"/>
    <property type="match status" value="1"/>
</dbReference>
<dbReference type="InterPro" id="IPR054612">
    <property type="entry name" value="Phage_capsid-like_C"/>
</dbReference>
<dbReference type="KEGG" id="spue:AB5L97_08495"/>
<comment type="subcellular location">
    <subcellularLocation>
        <location evidence="1">Virion</location>
    </subcellularLocation>
</comment>
<name>A0AB39L9M7_9MICC</name>
<dbReference type="RefSeq" id="WP_369047181.1">
    <property type="nucleotide sequence ID" value="NZ_CP163302.1"/>
</dbReference>
<feature type="domain" description="Phage capsid-like C-terminal" evidence="2">
    <location>
        <begin position="131"/>
        <end position="400"/>
    </location>
</feature>
<sequence length="407" mass="43357">MSALIEEFVAKREACIADARAIVDAAERQHRSLTTSEDERFAQLLADADTYRSQAEKFQGFRDQADAAGNFYAQLGHRSGPGNDEISDKFREVIRSNSREPIEVRDTSRRTISQPGIELRALSTSTATLRPTNMYRTIVESMTETSAVLRAGATLLTTDDGGPLVVPRSTGFSTAAIVAEGGAIGLSDPTLGSVTLGSYKYGVLVQVSYELLQDTSVDLAAYLGRETGTAIGIALGNHLINGTGTGQPRGVILDATVGVTGPTGTATTLGAQGTAGQGADLLNNLVGSVAEPYATSRASAFLLRNASLTLVRNLKTTQGDLVGPQYIATSPSPFYVDPNVPAMAANAKSVLYGDWSRYFVRFQNGIRFERSDDYAFNTDQVTFRALLRADGALIDTSAVKWFANSAT</sequence>
<dbReference type="EMBL" id="CP163302">
    <property type="protein sequence ID" value="XDP47009.1"/>
    <property type="molecule type" value="Genomic_DNA"/>
</dbReference>
<proteinExistence type="predicted"/>
<accession>A0AB39L9M7</accession>
<dbReference type="AlphaFoldDB" id="A0AB39L9M7"/>
<dbReference type="Gene3D" id="3.30.2320.10">
    <property type="entry name" value="hypothetical protein PF0899 domain"/>
    <property type="match status" value="1"/>
</dbReference>
<dbReference type="Gene3D" id="3.30.2400.10">
    <property type="entry name" value="Major capsid protein gp5"/>
    <property type="match status" value="1"/>
</dbReference>
<dbReference type="NCBIfam" id="TIGR01554">
    <property type="entry name" value="major_cap_HK97"/>
    <property type="match status" value="1"/>
</dbReference>
<organism evidence="3">
    <name type="scientific">Sinomonas puerhi</name>
    <dbReference type="NCBI Taxonomy" id="3238584"/>
    <lineage>
        <taxon>Bacteria</taxon>
        <taxon>Bacillati</taxon>
        <taxon>Actinomycetota</taxon>
        <taxon>Actinomycetes</taxon>
        <taxon>Micrococcales</taxon>
        <taxon>Micrococcaceae</taxon>
        <taxon>Sinomonas</taxon>
    </lineage>
</organism>
<evidence type="ECO:0000313" key="3">
    <source>
        <dbReference type="EMBL" id="XDP47009.1"/>
    </source>
</evidence>
<evidence type="ECO:0000256" key="1">
    <source>
        <dbReference type="ARBA" id="ARBA00004328"/>
    </source>
</evidence>